<evidence type="ECO:0008006" key="3">
    <source>
        <dbReference type="Google" id="ProtNLM"/>
    </source>
</evidence>
<name>A0A2Z6E170_HYDTE</name>
<dbReference type="PROSITE" id="PS51257">
    <property type="entry name" value="PROKAR_LIPOPROTEIN"/>
    <property type="match status" value="1"/>
</dbReference>
<dbReference type="EMBL" id="AP018558">
    <property type="protein sequence ID" value="BBD78242.1"/>
    <property type="molecule type" value="Genomic_DNA"/>
</dbReference>
<protein>
    <recommendedName>
        <fullName evidence="3">Lipoprotein</fullName>
    </recommendedName>
</protein>
<accession>A0A2Z6E170</accession>
<sequence>MKLFLFSLLIISLYGCTPESKSLFGTVTTLLPHTRNAIQPQLNPAYAYLRVTAGDRVAYLVKGYDAPAKFGRIRSVWYSQQGEVLQIEDGRIVATAGLTTDWVDVRYQDLPSWERTLNESGPWHYQRTRDLMPGYRFGITERLTLSRIPPPKTYHLVNVAATELQWFEERTEPLSSAASETAHLPPARYAVLKAPVPLVIYAEVCLDPQLCLAWQAWQPENSRKTN</sequence>
<gene>
    <name evidence="1" type="ORF">HPTL_1988</name>
</gene>
<reference evidence="1 2" key="1">
    <citation type="submission" date="2018-04" db="EMBL/GenBank/DDBJ databases">
        <title>Complete genome sequence of Hydrogenophilus thermoluteolus TH-1.</title>
        <authorList>
            <person name="Arai H."/>
        </authorList>
    </citation>
    <scope>NUCLEOTIDE SEQUENCE [LARGE SCALE GENOMIC DNA]</scope>
    <source>
        <strain evidence="1 2">TH-1</strain>
    </source>
</reference>
<dbReference type="KEGG" id="htl:HPTL_1988"/>
<proteinExistence type="predicted"/>
<dbReference type="AlphaFoldDB" id="A0A2Z6E170"/>
<organism evidence="1 2">
    <name type="scientific">Hydrogenophilus thermoluteolus</name>
    <name type="common">Pseudomonas hydrogenothermophila</name>
    <dbReference type="NCBI Taxonomy" id="297"/>
    <lineage>
        <taxon>Bacteria</taxon>
        <taxon>Pseudomonadati</taxon>
        <taxon>Pseudomonadota</taxon>
        <taxon>Hydrogenophilia</taxon>
        <taxon>Hydrogenophilales</taxon>
        <taxon>Hydrogenophilaceae</taxon>
        <taxon>Hydrogenophilus</taxon>
    </lineage>
</organism>
<dbReference type="Pfam" id="PF11102">
    <property type="entry name" value="YjbF"/>
    <property type="match status" value="1"/>
</dbReference>
<dbReference type="Gene3D" id="2.40.360.10">
    <property type="entry name" value="YmcC-like"/>
    <property type="match status" value="1"/>
</dbReference>
<keyword evidence="2" id="KW-1185">Reference proteome</keyword>
<dbReference type="InterPro" id="IPR023373">
    <property type="entry name" value="YmcC_sf"/>
</dbReference>
<evidence type="ECO:0000313" key="1">
    <source>
        <dbReference type="EMBL" id="BBD78242.1"/>
    </source>
</evidence>
<dbReference type="SUPFAM" id="SSF159270">
    <property type="entry name" value="YmcC-like"/>
    <property type="match status" value="1"/>
</dbReference>
<dbReference type="Proteomes" id="UP000262004">
    <property type="component" value="Chromosome"/>
</dbReference>
<evidence type="ECO:0000313" key="2">
    <source>
        <dbReference type="Proteomes" id="UP000262004"/>
    </source>
</evidence>
<dbReference type="InterPro" id="IPR021308">
    <property type="entry name" value="GfcB"/>
</dbReference>